<evidence type="ECO:0000313" key="2">
    <source>
        <dbReference type="Proteomes" id="UP000019260"/>
    </source>
</evidence>
<proteinExistence type="predicted"/>
<reference evidence="1 2" key="1">
    <citation type="submission" date="2013-09" db="EMBL/GenBank/DDBJ databases">
        <title>Complete genome sequence of Spiroplasma mirum suckling mouse cataract agent.</title>
        <authorList>
            <person name="Landry C.A."/>
            <person name="Bastian F.O."/>
            <person name="Thune R.L."/>
        </authorList>
    </citation>
    <scope>NUCLEOTIDE SEQUENCE [LARGE SCALE GENOMIC DNA]</scope>
    <source>
        <strain evidence="1 2">SMCA</strain>
    </source>
</reference>
<organism evidence="1 2">
    <name type="scientific">Spiroplasma mirum ATCC 29335</name>
    <dbReference type="NCBI Taxonomy" id="838561"/>
    <lineage>
        <taxon>Bacteria</taxon>
        <taxon>Bacillati</taxon>
        <taxon>Mycoplasmatota</taxon>
        <taxon>Mollicutes</taxon>
        <taxon>Entomoplasmatales</taxon>
        <taxon>Spiroplasmataceae</taxon>
        <taxon>Spiroplasma</taxon>
    </lineage>
</organism>
<dbReference type="HOGENOM" id="CLU_2195272_0_0_14"/>
<dbReference type="AlphaFoldDB" id="W0GLK3"/>
<name>W0GLK3_9MOLU</name>
<dbReference type="eggNOG" id="COG1520">
    <property type="taxonomic scope" value="Bacteria"/>
</dbReference>
<evidence type="ECO:0000313" key="1">
    <source>
        <dbReference type="EMBL" id="AHI58151.1"/>
    </source>
</evidence>
<dbReference type="KEGG" id="smir:SMM_0687"/>
<accession>W0GLK3</accession>
<keyword evidence="2" id="KW-1185">Reference proteome</keyword>
<dbReference type="KEGG" id="smia:P344_04115"/>
<dbReference type="STRING" id="838561.P344_04115"/>
<dbReference type="Proteomes" id="UP000019260">
    <property type="component" value="Chromosome"/>
</dbReference>
<sequence length="108" mass="11652">MRRNFLIALLVLIILAAAGLTGGLGFYFTISKEVANAVNNQNVNRVDLSDELTNLELGIIPDNQTATILSSMKTNNKKVVINDLFLKNISATQATLVVKLASGHITII</sequence>
<dbReference type="PATRIC" id="fig|838561.3.peg.782"/>
<protein>
    <submittedName>
        <fullName evidence="1">Uncharacterized protein</fullName>
    </submittedName>
</protein>
<gene>
    <name evidence="1" type="ORF">P344_04115</name>
</gene>
<dbReference type="EMBL" id="CP006720">
    <property type="protein sequence ID" value="AHI58151.1"/>
    <property type="molecule type" value="Genomic_DNA"/>
</dbReference>